<dbReference type="KEGG" id="sxa:FMM02_03150"/>
<feature type="chain" id="PRO_5021719932" evidence="2">
    <location>
        <begin position="21"/>
        <end position="87"/>
    </location>
</feature>
<name>A0A516IQ55_9SPHN</name>
<keyword evidence="2" id="KW-0732">Signal</keyword>
<evidence type="ECO:0000256" key="2">
    <source>
        <dbReference type="SAM" id="SignalP"/>
    </source>
</evidence>
<evidence type="ECO:0000256" key="1">
    <source>
        <dbReference type="SAM" id="MobiDB-lite"/>
    </source>
</evidence>
<feature type="region of interest" description="Disordered" evidence="1">
    <location>
        <begin position="52"/>
        <end position="87"/>
    </location>
</feature>
<organism evidence="3 4">
    <name type="scientific">Sphingomonas xanthus</name>
    <dbReference type="NCBI Taxonomy" id="2594473"/>
    <lineage>
        <taxon>Bacteria</taxon>
        <taxon>Pseudomonadati</taxon>
        <taxon>Pseudomonadota</taxon>
        <taxon>Alphaproteobacteria</taxon>
        <taxon>Sphingomonadales</taxon>
        <taxon>Sphingomonadaceae</taxon>
        <taxon>Sphingomonas</taxon>
    </lineage>
</organism>
<dbReference type="AlphaFoldDB" id="A0A516IQ55"/>
<dbReference type="Proteomes" id="UP000321857">
    <property type="component" value="Chromosome"/>
</dbReference>
<keyword evidence="4" id="KW-1185">Reference proteome</keyword>
<reference evidence="3 4" key="1">
    <citation type="submission" date="2019-07" db="EMBL/GenBank/DDBJ databases">
        <title>Sphingomonas AE3 Genome sequencing and assembly.</title>
        <authorList>
            <person name="Kim H."/>
        </authorList>
    </citation>
    <scope>NUCLEOTIDE SEQUENCE [LARGE SCALE GENOMIC DNA]</scope>
    <source>
        <strain evidence="3 4">AE3</strain>
    </source>
</reference>
<dbReference type="RefSeq" id="WP_147493499.1">
    <property type="nucleotide sequence ID" value="NZ_CP041659.1"/>
</dbReference>
<feature type="signal peptide" evidence="2">
    <location>
        <begin position="1"/>
        <end position="20"/>
    </location>
</feature>
<feature type="compositionally biased region" description="Low complexity" evidence="1">
    <location>
        <begin position="70"/>
        <end position="79"/>
    </location>
</feature>
<sequence length="87" mass="9088">MNKMMLAIAMSIALPAVASAQTAPAPAPKKMECCEKMKEKCDCCKDMAKMDHSKHDTKAGADAHAGHNMSPSPAAAPSADAHQNHGN</sequence>
<proteinExistence type="predicted"/>
<evidence type="ECO:0000313" key="4">
    <source>
        <dbReference type="Proteomes" id="UP000321857"/>
    </source>
</evidence>
<feature type="compositionally biased region" description="Basic and acidic residues" evidence="1">
    <location>
        <begin position="52"/>
        <end position="65"/>
    </location>
</feature>
<protein>
    <submittedName>
        <fullName evidence="3">Uncharacterized protein</fullName>
    </submittedName>
</protein>
<accession>A0A516IQ55</accession>
<dbReference type="EMBL" id="CP041659">
    <property type="protein sequence ID" value="QDP19043.1"/>
    <property type="molecule type" value="Genomic_DNA"/>
</dbReference>
<gene>
    <name evidence="3" type="ORF">FMM02_03150</name>
</gene>
<evidence type="ECO:0000313" key="3">
    <source>
        <dbReference type="EMBL" id="QDP19043.1"/>
    </source>
</evidence>